<dbReference type="InterPro" id="IPR008775">
    <property type="entry name" value="Phytyl_CoA_dOase-like"/>
</dbReference>
<accession>A0A6J7CWZ1</accession>
<feature type="region of interest" description="Disordered" evidence="1">
    <location>
        <begin position="267"/>
        <end position="287"/>
    </location>
</feature>
<dbReference type="PANTHER" id="PTHR20883:SF49">
    <property type="entry name" value="PHYTANOYL-COA DIOXYGENASE"/>
    <property type="match status" value="1"/>
</dbReference>
<sequence length="287" mass="31384">MSTEHDHSSVPPLTSLVTVGAEQIAAFARDGHTVVRGLASTDEIDVYRAAIESSVQRATARHPDLDKRDTYGKAFLQVPNICFNDETAKTFSFAPRFAKVAADLLEVEGVRLYHDQALFKEPGGGYTPWHQDQTYWPLDTDRTITMWMPLVDVPADVGSMTFANGSHQHGDLGKWVIGDESEARFDEMVRERGFPTSTHGAVRAGDATFHMGWTLHRAPANNTPLLRSVMTVIYVADGTRVGPDDSPYRAFDRAMWLGGAEPGSLVDGPGNPLLWPTNRAGATTTTG</sequence>
<proteinExistence type="predicted"/>
<dbReference type="Gene3D" id="2.60.120.620">
    <property type="entry name" value="q2cbj1_9rhob like domain"/>
    <property type="match status" value="1"/>
</dbReference>
<reference evidence="2" key="1">
    <citation type="submission" date="2020-05" db="EMBL/GenBank/DDBJ databases">
        <authorList>
            <person name="Chiriac C."/>
            <person name="Salcher M."/>
            <person name="Ghai R."/>
            <person name="Kavagutti S V."/>
        </authorList>
    </citation>
    <scope>NUCLEOTIDE SEQUENCE</scope>
</reference>
<organism evidence="2">
    <name type="scientific">freshwater metagenome</name>
    <dbReference type="NCBI Taxonomy" id="449393"/>
    <lineage>
        <taxon>unclassified sequences</taxon>
        <taxon>metagenomes</taxon>
        <taxon>ecological metagenomes</taxon>
    </lineage>
</organism>
<dbReference type="AlphaFoldDB" id="A0A6J7CWZ1"/>
<dbReference type="EMBL" id="CAFBLP010000004">
    <property type="protein sequence ID" value="CAB4861174.1"/>
    <property type="molecule type" value="Genomic_DNA"/>
</dbReference>
<evidence type="ECO:0000256" key="1">
    <source>
        <dbReference type="SAM" id="MobiDB-lite"/>
    </source>
</evidence>
<dbReference type="SUPFAM" id="SSF51197">
    <property type="entry name" value="Clavaminate synthase-like"/>
    <property type="match status" value="1"/>
</dbReference>
<dbReference type="Pfam" id="PF05721">
    <property type="entry name" value="PhyH"/>
    <property type="match status" value="1"/>
</dbReference>
<protein>
    <submittedName>
        <fullName evidence="2">Unannotated protein</fullName>
    </submittedName>
</protein>
<name>A0A6J7CWZ1_9ZZZZ</name>
<gene>
    <name evidence="2" type="ORF">UFOPK3376_00270</name>
</gene>
<evidence type="ECO:0000313" key="2">
    <source>
        <dbReference type="EMBL" id="CAB4861174.1"/>
    </source>
</evidence>
<dbReference type="PANTHER" id="PTHR20883">
    <property type="entry name" value="PHYTANOYL-COA DIOXYGENASE DOMAIN CONTAINING 1"/>
    <property type="match status" value="1"/>
</dbReference>